<protein>
    <submittedName>
        <fullName evidence="3">DNA-binding XRE family transcriptional regulator</fullName>
    </submittedName>
</protein>
<dbReference type="InterPro" id="IPR001387">
    <property type="entry name" value="Cro/C1-type_HTH"/>
</dbReference>
<proteinExistence type="predicted"/>
<evidence type="ECO:0000256" key="1">
    <source>
        <dbReference type="ARBA" id="ARBA00023125"/>
    </source>
</evidence>
<gene>
    <name evidence="3" type="ORF">B0F87_108121</name>
</gene>
<reference evidence="3 4" key="1">
    <citation type="submission" date="2018-02" db="EMBL/GenBank/DDBJ databases">
        <title>Subsurface microbial communities from deep shales in Ohio and West Virginia, USA.</title>
        <authorList>
            <person name="Wrighton K."/>
        </authorList>
    </citation>
    <scope>NUCLEOTIDE SEQUENCE [LARGE SCALE GENOMIC DNA]</scope>
    <source>
        <strain evidence="3 4">OWC-DMM</strain>
    </source>
</reference>
<comment type="caution">
    <text evidence="3">The sequence shown here is derived from an EMBL/GenBank/DDBJ whole genome shotgun (WGS) entry which is preliminary data.</text>
</comment>
<dbReference type="Pfam" id="PF01381">
    <property type="entry name" value="HTH_3"/>
    <property type="match status" value="1"/>
</dbReference>
<dbReference type="PANTHER" id="PTHR46558">
    <property type="entry name" value="TRACRIPTIONAL REGULATORY PROTEIN-RELATED-RELATED"/>
    <property type="match status" value="1"/>
</dbReference>
<dbReference type="PANTHER" id="PTHR46558:SF4">
    <property type="entry name" value="DNA-BIDING PHAGE PROTEIN"/>
    <property type="match status" value="1"/>
</dbReference>
<evidence type="ECO:0000313" key="3">
    <source>
        <dbReference type="EMBL" id="PPK74647.1"/>
    </source>
</evidence>
<dbReference type="GO" id="GO:0003677">
    <property type="term" value="F:DNA binding"/>
    <property type="evidence" value="ECO:0007669"/>
    <property type="project" value="UniProtKB-KW"/>
</dbReference>
<dbReference type="RefSeq" id="WP_104429691.1">
    <property type="nucleotide sequence ID" value="NZ_PTIZ01000008.1"/>
</dbReference>
<dbReference type="AlphaFoldDB" id="A0A2S6HAZ0"/>
<dbReference type="SMART" id="SM00530">
    <property type="entry name" value="HTH_XRE"/>
    <property type="match status" value="1"/>
</dbReference>
<dbReference type="InterPro" id="IPR010982">
    <property type="entry name" value="Lambda_DNA-bd_dom_sf"/>
</dbReference>
<dbReference type="SUPFAM" id="SSF47413">
    <property type="entry name" value="lambda repressor-like DNA-binding domains"/>
    <property type="match status" value="1"/>
</dbReference>
<evidence type="ECO:0000313" key="4">
    <source>
        <dbReference type="Proteomes" id="UP000240010"/>
    </source>
</evidence>
<organism evidence="3 4">
    <name type="scientific">Methylobacter tundripaludum</name>
    <dbReference type="NCBI Taxonomy" id="173365"/>
    <lineage>
        <taxon>Bacteria</taxon>
        <taxon>Pseudomonadati</taxon>
        <taxon>Pseudomonadota</taxon>
        <taxon>Gammaproteobacteria</taxon>
        <taxon>Methylococcales</taxon>
        <taxon>Methylococcaceae</taxon>
        <taxon>Methylobacter</taxon>
    </lineage>
</organism>
<dbReference type="Proteomes" id="UP000240010">
    <property type="component" value="Unassembled WGS sequence"/>
</dbReference>
<dbReference type="PROSITE" id="PS50943">
    <property type="entry name" value="HTH_CROC1"/>
    <property type="match status" value="1"/>
</dbReference>
<dbReference type="EMBL" id="PTIZ01000008">
    <property type="protein sequence ID" value="PPK74647.1"/>
    <property type="molecule type" value="Genomic_DNA"/>
</dbReference>
<accession>A0A2S6HAZ0</accession>
<dbReference type="Gene3D" id="1.10.260.40">
    <property type="entry name" value="lambda repressor-like DNA-binding domains"/>
    <property type="match status" value="1"/>
</dbReference>
<keyword evidence="1 3" id="KW-0238">DNA-binding</keyword>
<feature type="domain" description="HTH cro/C1-type" evidence="2">
    <location>
        <begin position="15"/>
        <end position="69"/>
    </location>
</feature>
<evidence type="ECO:0000259" key="2">
    <source>
        <dbReference type="PROSITE" id="PS50943"/>
    </source>
</evidence>
<dbReference type="CDD" id="cd00093">
    <property type="entry name" value="HTH_XRE"/>
    <property type="match status" value="1"/>
</dbReference>
<name>A0A2S6HAZ0_9GAMM</name>
<sequence>MSDKKMRSDIISKKIKELRDAVGWSQSELARQAGVTSAAISQLEKGDRLPSLVVSRKLANALKVSVNELTGDETPSSNEINSEAQLFFREFGGISKLSEHDQQLIMGIVNSMKEKNSDSK</sequence>